<feature type="domain" description="K Homology" evidence="3">
    <location>
        <begin position="77"/>
        <end position="173"/>
    </location>
</feature>
<sequence length="333" mass="37614">MVAEMDQSNPAEGKTEFDPRTAEFIRDLMKEKINLDPILFPNASRLLEEEIVKAQKGKAYRDTRTPVDLYRERPIRAVIKVQVPIKEHPRFNFVGKLLGPKGNSFKRLQEETMTKMAILGRGSMRDKQKEEECRSSLDPKYSHLADELHVEIAALAPPAEAHARLAYALAELRKYLVPDLNDEIRMEQLREIEAEGGIVHRRPQAPPRSILARQTNNFPIRRPITAPSGNMQQYGQQQMGPPQGGAPLMGGPPRGPIPPPPSNNKVMSILDRARIAMEDNYSSQYQDHPLQDSGGYGYDNGEQIRWKGGPFKPERAGGRYAPQRPSPYPRPLK</sequence>
<feature type="compositionally biased region" description="Pro residues" evidence="2">
    <location>
        <begin position="324"/>
        <end position="333"/>
    </location>
</feature>
<dbReference type="OrthoDB" id="6777263at2759"/>
<dbReference type="Proteomes" id="UP000494040">
    <property type="component" value="Unassembled WGS sequence"/>
</dbReference>
<dbReference type="GeneID" id="106662275"/>
<dbReference type="Pfam" id="PF22675">
    <property type="entry name" value="KH-I_KHDC4-BBP"/>
    <property type="match status" value="1"/>
</dbReference>
<dbReference type="RefSeq" id="XP_014241739.1">
    <property type="nucleotide sequence ID" value="XM_014386253.1"/>
</dbReference>
<dbReference type="PANTHER" id="PTHR11208">
    <property type="entry name" value="RNA-BINDING PROTEIN RELATED"/>
    <property type="match status" value="1"/>
</dbReference>
<dbReference type="GO" id="GO:0003729">
    <property type="term" value="F:mRNA binding"/>
    <property type="evidence" value="ECO:0007669"/>
    <property type="project" value="TreeGrafter"/>
</dbReference>
<accession>A0A8I6RGQ1</accession>
<feature type="compositionally biased region" description="Low complexity" evidence="2">
    <location>
        <begin position="231"/>
        <end position="251"/>
    </location>
</feature>
<evidence type="ECO:0000259" key="3">
    <source>
        <dbReference type="SMART" id="SM00322"/>
    </source>
</evidence>
<protein>
    <recommendedName>
        <fullName evidence="3">K Homology domain-containing protein</fullName>
    </recommendedName>
</protein>
<name>A0A8I6RGQ1_CIMLE</name>
<evidence type="ECO:0000256" key="1">
    <source>
        <dbReference type="ARBA" id="ARBA00022884"/>
    </source>
</evidence>
<keyword evidence="5" id="KW-1185">Reference proteome</keyword>
<reference evidence="4" key="1">
    <citation type="submission" date="2022-01" db="UniProtKB">
        <authorList>
            <consortium name="EnsemblMetazoa"/>
        </authorList>
    </citation>
    <scope>IDENTIFICATION</scope>
</reference>
<dbReference type="PANTHER" id="PTHR11208:SF42">
    <property type="entry name" value="QUAKING RELATED 54B, ISOFORM E"/>
    <property type="match status" value="1"/>
</dbReference>
<feature type="region of interest" description="Disordered" evidence="2">
    <location>
        <begin position="282"/>
        <end position="333"/>
    </location>
</feature>
<dbReference type="AlphaFoldDB" id="A0A8I6RGQ1"/>
<dbReference type="KEGG" id="clec:106662275"/>
<dbReference type="InterPro" id="IPR004087">
    <property type="entry name" value="KH_dom"/>
</dbReference>
<feature type="region of interest" description="Disordered" evidence="2">
    <location>
        <begin position="231"/>
        <end position="256"/>
    </location>
</feature>
<dbReference type="GO" id="GO:0005634">
    <property type="term" value="C:nucleus"/>
    <property type="evidence" value="ECO:0007669"/>
    <property type="project" value="TreeGrafter"/>
</dbReference>
<evidence type="ECO:0000256" key="2">
    <source>
        <dbReference type="SAM" id="MobiDB-lite"/>
    </source>
</evidence>
<dbReference type="SMART" id="SM00322">
    <property type="entry name" value="KH"/>
    <property type="match status" value="1"/>
</dbReference>
<dbReference type="Gene3D" id="3.30.1370.10">
    <property type="entry name" value="K Homology domain, type 1"/>
    <property type="match status" value="1"/>
</dbReference>
<dbReference type="SUPFAM" id="SSF54791">
    <property type="entry name" value="Eukaryotic type KH-domain (KH-domain type I)"/>
    <property type="match status" value="1"/>
</dbReference>
<dbReference type="OMA" id="KHHAARD"/>
<dbReference type="InterPro" id="IPR036612">
    <property type="entry name" value="KH_dom_type_1_sf"/>
</dbReference>
<evidence type="ECO:0000313" key="5">
    <source>
        <dbReference type="Proteomes" id="UP000494040"/>
    </source>
</evidence>
<organism evidence="4 5">
    <name type="scientific">Cimex lectularius</name>
    <name type="common">Bed bug</name>
    <name type="synonym">Acanthia lectularia</name>
    <dbReference type="NCBI Taxonomy" id="79782"/>
    <lineage>
        <taxon>Eukaryota</taxon>
        <taxon>Metazoa</taxon>
        <taxon>Ecdysozoa</taxon>
        <taxon>Arthropoda</taxon>
        <taxon>Hexapoda</taxon>
        <taxon>Insecta</taxon>
        <taxon>Pterygota</taxon>
        <taxon>Neoptera</taxon>
        <taxon>Paraneoptera</taxon>
        <taxon>Hemiptera</taxon>
        <taxon>Heteroptera</taxon>
        <taxon>Panheteroptera</taxon>
        <taxon>Cimicomorpha</taxon>
        <taxon>Cimicidae</taxon>
        <taxon>Cimex</taxon>
    </lineage>
</organism>
<dbReference type="CDD" id="cd22384">
    <property type="entry name" value="KH-I_KHDRBS"/>
    <property type="match status" value="1"/>
</dbReference>
<keyword evidence="1" id="KW-0694">RNA-binding</keyword>
<dbReference type="EnsemblMetazoa" id="XM_014386253.1">
    <property type="protein sequence ID" value="XP_014241739.1"/>
    <property type="gene ID" value="LOC106662275"/>
</dbReference>
<evidence type="ECO:0000313" key="4">
    <source>
        <dbReference type="EnsemblMetazoa" id="XP_014241739.1"/>
    </source>
</evidence>
<proteinExistence type="predicted"/>
<dbReference type="InterPro" id="IPR055256">
    <property type="entry name" value="KH_1_KHDC4/BBP-like"/>
</dbReference>
<dbReference type="GO" id="GO:0000381">
    <property type="term" value="P:regulation of alternative mRNA splicing, via spliceosome"/>
    <property type="evidence" value="ECO:0007669"/>
    <property type="project" value="TreeGrafter"/>
</dbReference>
<dbReference type="InterPro" id="IPR045071">
    <property type="entry name" value="BBP-like"/>
</dbReference>